<accession>A0ACC3C0C6</accession>
<gene>
    <name evidence="1" type="ORF">I4F81_005866</name>
</gene>
<evidence type="ECO:0000313" key="2">
    <source>
        <dbReference type="Proteomes" id="UP000798662"/>
    </source>
</evidence>
<evidence type="ECO:0000313" key="1">
    <source>
        <dbReference type="EMBL" id="KAK1863308.1"/>
    </source>
</evidence>
<sequence>MSPPAGARQRAPSPGRHQSAAGAPLPRTPPSPPALAAGRRRLLAGVAAAAAVVVLTAATVGGALFAHRGGAAPRPWTWWPLSLTARPAATAAGAACDTRAGYCGATVRECRDAPAATPPHPAARNGRPLLVVAAGGSRAASTWVYNVARILLRVRDPNTVAGWYEDLAAMVGAYAQLVPGNDTYGEVGAASRLEALRSLDTSVLIKVHLVQEWATLLGGEHRPPKAGGGRWGAPWGRADEPPDVPMVELSEAADVVLTSHRDVREVVRSLRHMGWGTRVNPAAFSHPDFCRRPYDARWAPAPLGAAGYADADAWVAMARAHLLCRERLLASAGDKLVLDVPAEALAGASAATQARLVQAVAAAFDWPYTDAELAGVVTEVARLRVPPCAAPAGGGGGGGVHLVLNPTTHIHRGHIRLAATNVEAVDAAGVAAIEADPVCRAWLVRHGYMEKGEGGGVAAGVHDGRGHDGGEGVGGGG</sequence>
<name>A0ACC3C0C6_PYRYE</name>
<dbReference type="EMBL" id="CM020619">
    <property type="protein sequence ID" value="KAK1863308.1"/>
    <property type="molecule type" value="Genomic_DNA"/>
</dbReference>
<reference evidence="1" key="1">
    <citation type="submission" date="2019-11" db="EMBL/GenBank/DDBJ databases">
        <title>Nori genome reveals adaptations in red seaweeds to the harsh intertidal environment.</title>
        <authorList>
            <person name="Wang D."/>
            <person name="Mao Y."/>
        </authorList>
    </citation>
    <scope>NUCLEOTIDE SEQUENCE</scope>
    <source>
        <tissue evidence="1">Gametophyte</tissue>
    </source>
</reference>
<dbReference type="Proteomes" id="UP000798662">
    <property type="component" value="Chromosome 2"/>
</dbReference>
<comment type="caution">
    <text evidence="1">The sequence shown here is derived from an EMBL/GenBank/DDBJ whole genome shotgun (WGS) entry which is preliminary data.</text>
</comment>
<proteinExistence type="predicted"/>
<organism evidence="1 2">
    <name type="scientific">Pyropia yezoensis</name>
    <name type="common">Susabi-nori</name>
    <name type="synonym">Porphyra yezoensis</name>
    <dbReference type="NCBI Taxonomy" id="2788"/>
    <lineage>
        <taxon>Eukaryota</taxon>
        <taxon>Rhodophyta</taxon>
        <taxon>Bangiophyceae</taxon>
        <taxon>Bangiales</taxon>
        <taxon>Bangiaceae</taxon>
        <taxon>Pyropia</taxon>
    </lineage>
</organism>
<keyword evidence="2" id="KW-1185">Reference proteome</keyword>
<protein>
    <submittedName>
        <fullName evidence="1">Uncharacterized protein</fullName>
    </submittedName>
</protein>